<feature type="transmembrane region" description="Helical" evidence="1">
    <location>
        <begin position="125"/>
        <end position="143"/>
    </location>
</feature>
<evidence type="ECO:0000313" key="3">
    <source>
        <dbReference type="EMBL" id="PIS09707.1"/>
    </source>
</evidence>
<keyword evidence="1" id="KW-0812">Transmembrane</keyword>
<name>A0A2H0WAP1_9BACT</name>
<sequence length="294" mass="32292">MKNSTKGALIVALSALFFGSYGIWAKLIGIQIDNFFQVYVRSLIILLILVPLGIITHSIKKIDKKDWKWILIYTFAGSLTVAPIFYAFNKIGIGSATLLFYASFTIISFILGFILFGEKITIDKIVGLILALIGLYLIFNLSFQQNSLLAALAAILAGSAAGFEIVFTKKISHKYSALQLNLFVWLVIFIFHLIGSLLIEEKQLLPELSIAWFGVFAYAIASLSAFSLVVIGYRYVQPGIGALTGLLEIIFGIIFGIIFFSEILTSQIVLGGTLIFIAAALPNFVSLVRKDNKA</sequence>
<dbReference type="Proteomes" id="UP000230093">
    <property type="component" value="Unassembled WGS sequence"/>
</dbReference>
<reference evidence="4" key="1">
    <citation type="submission" date="2017-09" db="EMBL/GenBank/DDBJ databases">
        <title>Depth-based differentiation of microbial function through sediment-hosted aquifers and enrichment of novel symbionts in the deep terrestrial subsurface.</title>
        <authorList>
            <person name="Probst A.J."/>
            <person name="Ladd B."/>
            <person name="Jarett J.K."/>
            <person name="Geller-Mcgrath D.E."/>
            <person name="Sieber C.M.K."/>
            <person name="Emerson J.B."/>
            <person name="Anantharaman K."/>
            <person name="Thomas B.C."/>
            <person name="Malmstrom R."/>
            <person name="Stieglmeier M."/>
            <person name="Klingl A."/>
            <person name="Woyke T."/>
            <person name="Ryan C.M."/>
            <person name="Banfield J.F."/>
        </authorList>
    </citation>
    <scope>NUCLEOTIDE SEQUENCE [LARGE SCALE GENOMIC DNA]</scope>
</reference>
<evidence type="ECO:0000256" key="1">
    <source>
        <dbReference type="SAM" id="Phobius"/>
    </source>
</evidence>
<accession>A0A2H0WAP1</accession>
<dbReference type="PANTHER" id="PTHR22911:SF79">
    <property type="entry name" value="MOBA-LIKE NTP TRANSFERASE DOMAIN-CONTAINING PROTEIN"/>
    <property type="match status" value="1"/>
</dbReference>
<feature type="domain" description="EamA" evidence="2">
    <location>
        <begin position="6"/>
        <end position="139"/>
    </location>
</feature>
<feature type="transmembrane region" description="Helical" evidence="1">
    <location>
        <begin position="149"/>
        <end position="168"/>
    </location>
</feature>
<proteinExistence type="predicted"/>
<dbReference type="SUPFAM" id="SSF103481">
    <property type="entry name" value="Multidrug resistance efflux transporter EmrE"/>
    <property type="match status" value="2"/>
</dbReference>
<feature type="transmembrane region" description="Helical" evidence="1">
    <location>
        <begin position="211"/>
        <end position="233"/>
    </location>
</feature>
<feature type="transmembrane region" description="Helical" evidence="1">
    <location>
        <begin position="267"/>
        <end position="288"/>
    </location>
</feature>
<dbReference type="Pfam" id="PF00892">
    <property type="entry name" value="EamA"/>
    <property type="match status" value="2"/>
</dbReference>
<dbReference type="GO" id="GO:0016020">
    <property type="term" value="C:membrane"/>
    <property type="evidence" value="ECO:0007669"/>
    <property type="project" value="InterPro"/>
</dbReference>
<feature type="transmembrane region" description="Helical" evidence="1">
    <location>
        <begin position="98"/>
        <end position="116"/>
    </location>
</feature>
<gene>
    <name evidence="3" type="ORF">COT75_00775</name>
</gene>
<dbReference type="InterPro" id="IPR000620">
    <property type="entry name" value="EamA_dom"/>
</dbReference>
<feature type="transmembrane region" description="Helical" evidence="1">
    <location>
        <begin position="67"/>
        <end position="86"/>
    </location>
</feature>
<evidence type="ECO:0000313" key="4">
    <source>
        <dbReference type="Proteomes" id="UP000230093"/>
    </source>
</evidence>
<dbReference type="EMBL" id="PEZT01000001">
    <property type="protein sequence ID" value="PIS09707.1"/>
    <property type="molecule type" value="Genomic_DNA"/>
</dbReference>
<dbReference type="PANTHER" id="PTHR22911">
    <property type="entry name" value="ACYL-MALONYL CONDENSING ENZYME-RELATED"/>
    <property type="match status" value="1"/>
</dbReference>
<dbReference type="Gene3D" id="1.10.3730.20">
    <property type="match status" value="1"/>
</dbReference>
<organism evidence="3 4">
    <name type="scientific">Candidatus Beckwithbacteria bacterium CG10_big_fil_rev_8_21_14_0_10_34_10</name>
    <dbReference type="NCBI Taxonomy" id="1974495"/>
    <lineage>
        <taxon>Bacteria</taxon>
        <taxon>Candidatus Beckwithiibacteriota</taxon>
    </lineage>
</organism>
<feature type="transmembrane region" description="Helical" evidence="1">
    <location>
        <begin position="35"/>
        <end position="55"/>
    </location>
</feature>
<feature type="transmembrane region" description="Helical" evidence="1">
    <location>
        <begin position="180"/>
        <end position="199"/>
    </location>
</feature>
<evidence type="ECO:0000259" key="2">
    <source>
        <dbReference type="Pfam" id="PF00892"/>
    </source>
</evidence>
<protein>
    <recommendedName>
        <fullName evidence="2">EamA domain-containing protein</fullName>
    </recommendedName>
</protein>
<keyword evidence="1" id="KW-1133">Transmembrane helix</keyword>
<feature type="transmembrane region" description="Helical" evidence="1">
    <location>
        <begin position="240"/>
        <end position="261"/>
    </location>
</feature>
<comment type="caution">
    <text evidence="3">The sequence shown here is derived from an EMBL/GenBank/DDBJ whole genome shotgun (WGS) entry which is preliminary data.</text>
</comment>
<dbReference type="AlphaFoldDB" id="A0A2H0WAP1"/>
<keyword evidence="1" id="KW-0472">Membrane</keyword>
<dbReference type="InterPro" id="IPR037185">
    <property type="entry name" value="EmrE-like"/>
</dbReference>
<feature type="domain" description="EamA" evidence="2">
    <location>
        <begin position="149"/>
        <end position="281"/>
    </location>
</feature>